<reference evidence="8 9" key="1">
    <citation type="submission" date="2025-04" db="UniProtKB">
        <authorList>
            <consortium name="RefSeq"/>
        </authorList>
    </citation>
    <scope>IDENTIFICATION</scope>
    <source>
        <tissue evidence="8 9">Liver</tissue>
    </source>
</reference>
<sequence>MAGHDSGTQHQFTGFKKYFNSYTTIGRRNYVLLTYGGILMIILGFKMRKPKKEISQK</sequence>
<dbReference type="RefSeq" id="XP_007423308.1">
    <property type="nucleotide sequence ID" value="XM_007423246.3"/>
</dbReference>
<evidence type="ECO:0000313" key="15">
    <source>
        <dbReference type="RefSeq" id="XP_015747092.1"/>
    </source>
</evidence>
<evidence type="ECO:0000313" key="13">
    <source>
        <dbReference type="RefSeq" id="XP_007423308.1"/>
    </source>
</evidence>
<dbReference type="OrthoDB" id="9435504at2759"/>
<dbReference type="Pfam" id="PF14960">
    <property type="entry name" value="ATP_synth_reg"/>
    <property type="match status" value="1"/>
</dbReference>
<dbReference type="RefSeq" id="XP_007423304.1">
    <property type="nucleotide sequence ID" value="XM_007423242.3"/>
</dbReference>
<evidence type="ECO:0000256" key="3">
    <source>
        <dbReference type="ARBA" id="ARBA00022989"/>
    </source>
</evidence>
<keyword evidence="2 6" id="KW-0812">Transmembrane</keyword>
<dbReference type="RefSeq" id="XP_015747094.1">
    <property type="nucleotide sequence ID" value="XM_015891608.2"/>
</dbReference>
<dbReference type="RefSeq" id="XP_007423307.1">
    <property type="nucleotide sequence ID" value="XM_007423245.3"/>
</dbReference>
<dbReference type="PANTHER" id="PTHR34038">
    <property type="entry name" value="ATP SYNTHASE MEMBRANE SUBUNIT DAPIT, MITOCHONDRIAL"/>
    <property type="match status" value="1"/>
</dbReference>
<dbReference type="RefSeq" id="XP_015747091.1">
    <property type="nucleotide sequence ID" value="XM_015891605.2"/>
</dbReference>
<evidence type="ECO:0000256" key="2">
    <source>
        <dbReference type="ARBA" id="ARBA00022692"/>
    </source>
</evidence>
<evidence type="ECO:0000256" key="5">
    <source>
        <dbReference type="ARBA" id="ARBA00023136"/>
    </source>
</evidence>
<dbReference type="GO" id="GO:0031966">
    <property type="term" value="C:mitochondrial membrane"/>
    <property type="evidence" value="ECO:0007669"/>
    <property type="project" value="UniProtKB-SubCell"/>
</dbReference>
<organism evidence="7 10">
    <name type="scientific">Python bivittatus</name>
    <name type="common">Burmese python</name>
    <name type="synonym">Python molurus bivittatus</name>
    <dbReference type="NCBI Taxonomy" id="176946"/>
    <lineage>
        <taxon>Eukaryota</taxon>
        <taxon>Metazoa</taxon>
        <taxon>Chordata</taxon>
        <taxon>Craniata</taxon>
        <taxon>Vertebrata</taxon>
        <taxon>Euteleostomi</taxon>
        <taxon>Lepidosauria</taxon>
        <taxon>Squamata</taxon>
        <taxon>Bifurcata</taxon>
        <taxon>Unidentata</taxon>
        <taxon>Episquamata</taxon>
        <taxon>Toxicofera</taxon>
        <taxon>Serpentes</taxon>
        <taxon>Henophidia</taxon>
        <taxon>Pythonidae</taxon>
        <taxon>Python</taxon>
    </lineage>
</organism>
<dbReference type="AlphaFoldDB" id="A0A9F2N363"/>
<evidence type="ECO:0000313" key="14">
    <source>
        <dbReference type="RefSeq" id="XP_015747091.1"/>
    </source>
</evidence>
<dbReference type="PRINTS" id="PR01821">
    <property type="entry name" value="DAPIT"/>
</dbReference>
<dbReference type="InterPro" id="IPR009125">
    <property type="entry name" value="ATPMK"/>
</dbReference>
<name>A0A9F2N363_PYTBI</name>
<dbReference type="RefSeq" id="XP_015747092.1">
    <property type="nucleotide sequence ID" value="XM_015891606.2"/>
</dbReference>
<protein>
    <submittedName>
        <fullName evidence="8 9">Up-regulated during skeletal muscle growth protein 5</fullName>
    </submittedName>
</protein>
<comment type="subcellular location">
    <subcellularLocation>
        <location evidence="1">Mitochondrion membrane</location>
        <topology evidence="1">Single-pass membrane protein</topology>
    </subcellularLocation>
</comment>
<evidence type="ECO:0000313" key="12">
    <source>
        <dbReference type="RefSeq" id="XP_007423307.1"/>
    </source>
</evidence>
<evidence type="ECO:0000313" key="8">
    <source>
        <dbReference type="RefSeq" id="XP_007423303.1"/>
    </source>
</evidence>
<keyword evidence="3 6" id="KW-1133">Transmembrane helix</keyword>
<dbReference type="RefSeq" id="XP_007423306.1">
    <property type="nucleotide sequence ID" value="XM_007423244.3"/>
</dbReference>
<dbReference type="PANTHER" id="PTHR34038:SF1">
    <property type="entry name" value="ATP SYNTHASE MEMBRANE SUBUNIT K, MITOCHONDRIAL"/>
    <property type="match status" value="1"/>
</dbReference>
<evidence type="ECO:0000256" key="1">
    <source>
        <dbReference type="ARBA" id="ARBA00004304"/>
    </source>
</evidence>
<evidence type="ECO:0000256" key="6">
    <source>
        <dbReference type="SAM" id="Phobius"/>
    </source>
</evidence>
<keyword evidence="7" id="KW-1185">Reference proteome</keyword>
<accession>A0A9F2N363</accession>
<feature type="transmembrane region" description="Helical" evidence="6">
    <location>
        <begin position="30"/>
        <end position="47"/>
    </location>
</feature>
<keyword evidence="5 6" id="KW-0472">Membrane</keyword>
<dbReference type="RefSeq" id="XP_007423303.1">
    <property type="nucleotide sequence ID" value="XM_007423241.3"/>
</dbReference>
<dbReference type="RefSeq" id="XP_007423305.1">
    <property type="nucleotide sequence ID" value="XM_007423243.3"/>
</dbReference>
<dbReference type="GeneID" id="103048134"/>
<dbReference type="KEGG" id="pbi:103048134"/>
<dbReference type="CTD" id="84833"/>
<keyword evidence="4" id="KW-0496">Mitochondrion</keyword>
<proteinExistence type="predicted"/>
<evidence type="ECO:0000313" key="10">
    <source>
        <dbReference type="RefSeq" id="XP_007423305.1"/>
    </source>
</evidence>
<evidence type="ECO:0000313" key="9">
    <source>
        <dbReference type="RefSeq" id="XP_007423304.1"/>
    </source>
</evidence>
<evidence type="ECO:0000313" key="7">
    <source>
        <dbReference type="Proteomes" id="UP000695026"/>
    </source>
</evidence>
<dbReference type="OMA" id="GIAKHFN"/>
<evidence type="ECO:0000256" key="4">
    <source>
        <dbReference type="ARBA" id="ARBA00023128"/>
    </source>
</evidence>
<evidence type="ECO:0000313" key="16">
    <source>
        <dbReference type="RefSeq" id="XP_015747094.1"/>
    </source>
</evidence>
<evidence type="ECO:0000313" key="11">
    <source>
        <dbReference type="RefSeq" id="XP_007423306.1"/>
    </source>
</evidence>
<gene>
    <name evidence="8 9 10 11 12 13 14 15 16" type="primary">ATP5MD</name>
</gene>
<dbReference type="Proteomes" id="UP000695026">
    <property type="component" value="Unplaced"/>
</dbReference>